<evidence type="ECO:0000313" key="4">
    <source>
        <dbReference type="EMBL" id="TCP04025.1"/>
    </source>
</evidence>
<dbReference type="InterPro" id="IPR050268">
    <property type="entry name" value="NADH-dep_flavin_reductase"/>
</dbReference>
<comment type="caution">
    <text evidence="4">The sequence shown here is derived from an EMBL/GenBank/DDBJ whole genome shotgun (WGS) entry which is preliminary data.</text>
</comment>
<dbReference type="Proteomes" id="UP000295106">
    <property type="component" value="Unassembled WGS sequence"/>
</dbReference>
<dbReference type="EMBL" id="SLXD01000003">
    <property type="protein sequence ID" value="TCP04025.1"/>
    <property type="molecule type" value="Genomic_DNA"/>
</dbReference>
<feature type="domain" description="Flavin reductase like" evidence="3">
    <location>
        <begin position="16"/>
        <end position="159"/>
    </location>
</feature>
<protein>
    <submittedName>
        <fullName evidence="4">Flavin reductase (DIM6/NTAB) family NADH-FMN oxidoreductase RutF</fullName>
    </submittedName>
</protein>
<dbReference type="GO" id="GO:0042602">
    <property type="term" value="F:riboflavin reductase (NADPH) activity"/>
    <property type="evidence" value="ECO:0007669"/>
    <property type="project" value="TreeGrafter"/>
</dbReference>
<dbReference type="AlphaFoldDB" id="A0A4R2MFJ6"/>
<dbReference type="GO" id="GO:0010181">
    <property type="term" value="F:FMN binding"/>
    <property type="evidence" value="ECO:0007669"/>
    <property type="project" value="InterPro"/>
</dbReference>
<evidence type="ECO:0000259" key="3">
    <source>
        <dbReference type="SMART" id="SM00903"/>
    </source>
</evidence>
<evidence type="ECO:0000256" key="2">
    <source>
        <dbReference type="ARBA" id="ARBA00023002"/>
    </source>
</evidence>
<comment type="similarity">
    <text evidence="1">Belongs to the non-flavoprotein flavin reductase family.</text>
</comment>
<accession>A0A4R2MFJ6</accession>
<sequence>MQALDPSDPKQLRRALGHFATGVTLVTCTDADGQRVGLTVSSFQAVSLDPPLVLWSLREASPSLPAFRQAGHFAVNVLAEAQLGLSRRFASPVPDKFGEGDWHAGEGGAPVLAGSAAVFECETVSTQAAGDHVLFIGRVCRLADDPVAPLLYQGGHYRRLGAPL</sequence>
<name>A0A4R2MFJ6_RUBGE</name>
<dbReference type="SUPFAM" id="SSF50475">
    <property type="entry name" value="FMN-binding split barrel"/>
    <property type="match status" value="1"/>
</dbReference>
<dbReference type="OrthoDB" id="9792858at2"/>
<dbReference type="SMART" id="SM00903">
    <property type="entry name" value="Flavin_Reduct"/>
    <property type="match status" value="1"/>
</dbReference>
<dbReference type="InterPro" id="IPR002563">
    <property type="entry name" value="Flavin_Rdtase-like_dom"/>
</dbReference>
<dbReference type="InterPro" id="IPR012349">
    <property type="entry name" value="Split_barrel_FMN-bd"/>
</dbReference>
<proteinExistence type="inferred from homology"/>
<dbReference type="RefSeq" id="WP_132645531.1">
    <property type="nucleotide sequence ID" value="NZ_CP181386.1"/>
</dbReference>
<evidence type="ECO:0000313" key="5">
    <source>
        <dbReference type="Proteomes" id="UP000295106"/>
    </source>
</evidence>
<dbReference type="GeneID" id="99684366"/>
<organism evidence="4 5">
    <name type="scientific">Rubrivivax gelatinosus</name>
    <name type="common">Rhodocyclus gelatinosus</name>
    <name type="synonym">Rhodopseudomonas gelatinosa</name>
    <dbReference type="NCBI Taxonomy" id="28068"/>
    <lineage>
        <taxon>Bacteria</taxon>
        <taxon>Pseudomonadati</taxon>
        <taxon>Pseudomonadota</taxon>
        <taxon>Betaproteobacteria</taxon>
        <taxon>Burkholderiales</taxon>
        <taxon>Sphaerotilaceae</taxon>
        <taxon>Rubrivivax</taxon>
    </lineage>
</organism>
<reference evidence="4 5" key="1">
    <citation type="submission" date="2019-03" db="EMBL/GenBank/DDBJ databases">
        <title>Genomic Encyclopedia of Type Strains, Phase IV (KMG-IV): sequencing the most valuable type-strain genomes for metagenomic binning, comparative biology and taxonomic classification.</title>
        <authorList>
            <person name="Goeker M."/>
        </authorList>
    </citation>
    <scope>NUCLEOTIDE SEQUENCE [LARGE SCALE GENOMIC DNA]</scope>
    <source>
        <strain evidence="4 5">DSM 1709</strain>
    </source>
</reference>
<keyword evidence="2" id="KW-0560">Oxidoreductase</keyword>
<dbReference type="Gene3D" id="2.30.110.10">
    <property type="entry name" value="Electron Transport, Fmn-binding Protein, Chain A"/>
    <property type="match status" value="1"/>
</dbReference>
<dbReference type="PANTHER" id="PTHR30466">
    <property type="entry name" value="FLAVIN REDUCTASE"/>
    <property type="match status" value="1"/>
</dbReference>
<dbReference type="Pfam" id="PF01613">
    <property type="entry name" value="Flavin_Reduct"/>
    <property type="match status" value="1"/>
</dbReference>
<evidence type="ECO:0000256" key="1">
    <source>
        <dbReference type="ARBA" id="ARBA00008898"/>
    </source>
</evidence>
<dbReference type="PANTHER" id="PTHR30466:SF11">
    <property type="entry name" value="FLAVIN-DEPENDENT MONOOXYGENASE, REDUCTASE SUBUNIT HSAB"/>
    <property type="match status" value="1"/>
</dbReference>
<gene>
    <name evidence="4" type="ORF">EV684_103273</name>
</gene>